<comment type="caution">
    <text evidence="2">The sequence shown here is derived from an EMBL/GenBank/DDBJ whole genome shotgun (WGS) entry which is preliminary data.</text>
</comment>
<name>A0A158DSQ4_9BURK</name>
<gene>
    <name evidence="2" type="ORF">AWB80_07385</name>
</gene>
<evidence type="ECO:0000256" key="1">
    <source>
        <dbReference type="SAM" id="MobiDB-lite"/>
    </source>
</evidence>
<reference evidence="2" key="1">
    <citation type="submission" date="2016-01" db="EMBL/GenBank/DDBJ databases">
        <authorList>
            <person name="Peeters C."/>
        </authorList>
    </citation>
    <scope>NUCLEOTIDE SEQUENCE [LARGE SCALE GENOMIC DNA]</scope>
    <source>
        <strain evidence="2">LMG 29323</strain>
    </source>
</reference>
<accession>A0A158DSQ4</accession>
<sequence length="207" mass="22915">MAVSLIEGERSKSRRSPREDLWSGRLARVGTCARLSTGHGISAVVGIAVLNRLLPSGRRPLFSLLRLWRWVAARCDCARASTRCRIPPRSWSSTCAPRWAMSHRDALRPSSNRAGRKLRMDPAKGRWPSAGASQRSATEMVQSRVVTGRAAYKAFWKGSPKNPRCPAKLESSLSAPRMQPNQTLPFLVPCSSPFPKKTCSTCSRLSR</sequence>
<proteinExistence type="predicted"/>
<dbReference type="Proteomes" id="UP000054911">
    <property type="component" value="Unassembled WGS sequence"/>
</dbReference>
<organism evidence="2 3">
    <name type="scientific">Caballeronia pedi</name>
    <dbReference type="NCBI Taxonomy" id="1777141"/>
    <lineage>
        <taxon>Bacteria</taxon>
        <taxon>Pseudomonadati</taxon>
        <taxon>Pseudomonadota</taxon>
        <taxon>Betaproteobacteria</taxon>
        <taxon>Burkholderiales</taxon>
        <taxon>Burkholderiaceae</taxon>
        <taxon>Caballeronia</taxon>
    </lineage>
</organism>
<dbReference type="EMBL" id="FCOE02000047">
    <property type="protein sequence ID" value="SAK97615.1"/>
    <property type="molecule type" value="Genomic_DNA"/>
</dbReference>
<feature type="region of interest" description="Disordered" evidence="1">
    <location>
        <begin position="106"/>
        <end position="139"/>
    </location>
</feature>
<dbReference type="AlphaFoldDB" id="A0A158DSQ4"/>
<keyword evidence="3" id="KW-1185">Reference proteome</keyword>
<evidence type="ECO:0000313" key="3">
    <source>
        <dbReference type="Proteomes" id="UP000054911"/>
    </source>
</evidence>
<evidence type="ECO:0000313" key="2">
    <source>
        <dbReference type="EMBL" id="SAK97615.1"/>
    </source>
</evidence>
<protein>
    <submittedName>
        <fullName evidence="2">Uncharacterized protein</fullName>
    </submittedName>
</protein>